<protein>
    <submittedName>
        <fullName evidence="1">Uncharacterized protein</fullName>
    </submittedName>
</protein>
<dbReference type="RefSeq" id="WP_163150485.1">
    <property type="nucleotide sequence ID" value="NZ_VKHP01000006.1"/>
</dbReference>
<evidence type="ECO:0000313" key="1">
    <source>
        <dbReference type="EMBL" id="NEU94815.1"/>
    </source>
</evidence>
<name>A0A6P1B8T2_9BRAD</name>
<organism evidence="1 2">
    <name type="scientific">Bradyrhizobium uaiense</name>
    <dbReference type="NCBI Taxonomy" id="2594946"/>
    <lineage>
        <taxon>Bacteria</taxon>
        <taxon>Pseudomonadati</taxon>
        <taxon>Pseudomonadota</taxon>
        <taxon>Alphaproteobacteria</taxon>
        <taxon>Hyphomicrobiales</taxon>
        <taxon>Nitrobacteraceae</taxon>
        <taxon>Bradyrhizobium</taxon>
    </lineage>
</organism>
<gene>
    <name evidence="1" type="ORF">FNJ47_02985</name>
</gene>
<proteinExistence type="predicted"/>
<evidence type="ECO:0000313" key="2">
    <source>
        <dbReference type="Proteomes" id="UP000468531"/>
    </source>
</evidence>
<comment type="caution">
    <text evidence="1">The sequence shown here is derived from an EMBL/GenBank/DDBJ whole genome shotgun (WGS) entry which is preliminary data.</text>
</comment>
<dbReference type="AlphaFoldDB" id="A0A6P1B8T2"/>
<sequence length="222" mass="22514">MSLLGFDAVGRRALGQLPASSYVYLPAISGAFTEGGVAALFSTSVPAIGQAFTFNGIAAPFQIGEAANVGAFAFTGIVAAFTVSEAAITGGFVLTGVPANDITMEPTLPAVFSFGSPAAPLVVAVTPAAGAYALSGISAGYTRDFINWLPSGKPSGPWATQAQPAGSKLAPDTRQFFTTDVGMLGVGARRGPQTVSMWTASAQPSNRWTVDPAQQILPPVTG</sequence>
<dbReference type="Proteomes" id="UP000468531">
    <property type="component" value="Unassembled WGS sequence"/>
</dbReference>
<accession>A0A6P1B8T2</accession>
<dbReference type="EMBL" id="VKHP01000006">
    <property type="protein sequence ID" value="NEU94815.1"/>
    <property type="molecule type" value="Genomic_DNA"/>
</dbReference>
<reference evidence="1 2" key="1">
    <citation type="journal article" date="2020" name="Arch. Microbiol.">
        <title>Bradyrhizobium uaiense sp. nov., a new highly efficient cowpea symbiont.</title>
        <authorList>
            <person name="Cabral Michel D."/>
            <person name="Azarias Guimaraes A."/>
            <person name="Martins da Costa E."/>
            <person name="Soares de Carvalho T."/>
            <person name="Balsanelli E."/>
            <person name="Willems A."/>
            <person name="Maltempi de Souza E."/>
            <person name="de Souza Moreira F.M."/>
        </authorList>
    </citation>
    <scope>NUCLEOTIDE SEQUENCE [LARGE SCALE GENOMIC DNA]</scope>
    <source>
        <strain evidence="1 2">UFLA 03-164</strain>
    </source>
</reference>
<keyword evidence="2" id="KW-1185">Reference proteome</keyword>